<sequence length="331" mass="36073">MAQYDVVTLGETMLCLTPPGLRRLEQATTLEVEVAGTESNMAIGLARLGLKPLWLSRLTRNPLGRLIARTIAGQGVDTSRIVWTDDDRVGLLFLEEGKAPRGSQVFYDRRYSAISQMRPEELPTELFHPEGARLLHLTGITLALGAQSAATCQRAMELARAAGWLVSFDVNYRRTLWEPATARQHCEAYLRLADLLFIPRGDACTLYNLAPTLPPEDVMAALALRYPQAVIALTLGSEGALGRDAQGTLYRQTAFPAEEVGRIGGGDAFAAGFLYAYLTTSQADARLPQALAWGAAMAALKYSVPGDVPIIERWEVEALLAQGHGGPRLRR</sequence>
<comment type="similarity">
    <text evidence="1">Belongs to the carbohydrate kinase PfkB family.</text>
</comment>
<dbReference type="EMBL" id="VGLS01000221">
    <property type="protein sequence ID" value="MBM3223907.1"/>
    <property type="molecule type" value="Genomic_DNA"/>
</dbReference>
<dbReference type="GO" id="GO:0016301">
    <property type="term" value="F:kinase activity"/>
    <property type="evidence" value="ECO:0007669"/>
    <property type="project" value="UniProtKB-KW"/>
</dbReference>
<dbReference type="PANTHER" id="PTHR43320">
    <property type="entry name" value="SUGAR KINASE"/>
    <property type="match status" value="1"/>
</dbReference>
<keyword evidence="3 5" id="KW-0418">Kinase</keyword>
<proteinExistence type="inferred from homology"/>
<dbReference type="CDD" id="cd01166">
    <property type="entry name" value="KdgK"/>
    <property type="match status" value="1"/>
</dbReference>
<evidence type="ECO:0000313" key="5">
    <source>
        <dbReference type="EMBL" id="MBM3223907.1"/>
    </source>
</evidence>
<protein>
    <submittedName>
        <fullName evidence="5">Sugar kinase</fullName>
    </submittedName>
</protein>
<comment type="caution">
    <text evidence="5">The sequence shown here is derived from an EMBL/GenBank/DDBJ whole genome shotgun (WGS) entry which is preliminary data.</text>
</comment>
<dbReference type="InterPro" id="IPR011611">
    <property type="entry name" value="PfkB_dom"/>
</dbReference>
<gene>
    <name evidence="5" type="ORF">FJZ47_08915</name>
</gene>
<evidence type="ECO:0000259" key="4">
    <source>
        <dbReference type="Pfam" id="PF00294"/>
    </source>
</evidence>
<dbReference type="Proteomes" id="UP000712673">
    <property type="component" value="Unassembled WGS sequence"/>
</dbReference>
<dbReference type="Gene3D" id="3.40.1190.20">
    <property type="match status" value="1"/>
</dbReference>
<reference evidence="5" key="1">
    <citation type="submission" date="2019-03" db="EMBL/GenBank/DDBJ databases">
        <title>Lake Tanganyika Metagenome-Assembled Genomes (MAGs).</title>
        <authorList>
            <person name="Tran P."/>
        </authorList>
    </citation>
    <scope>NUCLEOTIDE SEQUENCE</scope>
    <source>
        <strain evidence="5">K_DeepCast_65m_m2_066</strain>
    </source>
</reference>
<name>A0A937VZK4_UNCTE</name>
<organism evidence="5 6">
    <name type="scientific">Tectimicrobiota bacterium</name>
    <dbReference type="NCBI Taxonomy" id="2528274"/>
    <lineage>
        <taxon>Bacteria</taxon>
        <taxon>Pseudomonadati</taxon>
        <taxon>Nitrospinota/Tectimicrobiota group</taxon>
        <taxon>Candidatus Tectimicrobiota</taxon>
    </lineage>
</organism>
<dbReference type="Pfam" id="PF00294">
    <property type="entry name" value="PfkB"/>
    <property type="match status" value="1"/>
</dbReference>
<evidence type="ECO:0000256" key="2">
    <source>
        <dbReference type="ARBA" id="ARBA00022679"/>
    </source>
</evidence>
<dbReference type="AlphaFoldDB" id="A0A937VZK4"/>
<dbReference type="PANTHER" id="PTHR43320:SF2">
    <property type="entry name" value="2-DEHYDRO-3-DEOXYGLUCONOKINASE_2-DEHYDRO-3-DEOXYGALACTONOKINASE"/>
    <property type="match status" value="1"/>
</dbReference>
<evidence type="ECO:0000256" key="1">
    <source>
        <dbReference type="ARBA" id="ARBA00010688"/>
    </source>
</evidence>
<feature type="domain" description="Carbohydrate kinase PfkB" evidence="4">
    <location>
        <begin position="5"/>
        <end position="307"/>
    </location>
</feature>
<evidence type="ECO:0000256" key="3">
    <source>
        <dbReference type="ARBA" id="ARBA00022777"/>
    </source>
</evidence>
<dbReference type="SUPFAM" id="SSF53613">
    <property type="entry name" value="Ribokinase-like"/>
    <property type="match status" value="1"/>
</dbReference>
<dbReference type="InterPro" id="IPR052700">
    <property type="entry name" value="Carb_kinase_PfkB-like"/>
</dbReference>
<evidence type="ECO:0000313" key="6">
    <source>
        <dbReference type="Proteomes" id="UP000712673"/>
    </source>
</evidence>
<accession>A0A937VZK4</accession>
<dbReference type="InterPro" id="IPR029056">
    <property type="entry name" value="Ribokinase-like"/>
</dbReference>
<keyword evidence="2" id="KW-0808">Transferase</keyword>